<gene>
    <name evidence="12" type="primary">glnT</name>
    <name evidence="12" type="ORF">C7I84_08320</name>
</gene>
<dbReference type="EMBL" id="PXYK01000006">
    <property type="protein sequence ID" value="PSJ62596.1"/>
    <property type="molecule type" value="Genomic_DNA"/>
</dbReference>
<dbReference type="InterPro" id="IPR036651">
    <property type="entry name" value="Gln_synt_N_sf"/>
</dbReference>
<dbReference type="PROSITE" id="PS51986">
    <property type="entry name" value="GS_BETA_GRASP"/>
    <property type="match status" value="1"/>
</dbReference>
<dbReference type="InterPro" id="IPR008147">
    <property type="entry name" value="Gln_synt_N"/>
</dbReference>
<evidence type="ECO:0000256" key="2">
    <source>
        <dbReference type="ARBA" id="ARBA00003117"/>
    </source>
</evidence>
<evidence type="ECO:0000313" key="12">
    <source>
        <dbReference type="EMBL" id="PSJ62596.1"/>
    </source>
</evidence>
<dbReference type="InterPro" id="IPR017536">
    <property type="entry name" value="Glutamine_synthetase_typeIII"/>
</dbReference>
<feature type="domain" description="GS catalytic" evidence="11">
    <location>
        <begin position="111"/>
        <end position="446"/>
    </location>
</feature>
<dbReference type="PANTHER" id="PTHR43785:SF14">
    <property type="entry name" value="GLUTAMINE SYNTHETASE"/>
    <property type="match status" value="1"/>
</dbReference>
<dbReference type="InterPro" id="IPR014746">
    <property type="entry name" value="Gln_synth/guanido_kin_cat_dom"/>
</dbReference>
<evidence type="ECO:0000259" key="11">
    <source>
        <dbReference type="PROSITE" id="PS51987"/>
    </source>
</evidence>
<dbReference type="Gene3D" id="3.30.590.10">
    <property type="entry name" value="Glutamine synthetase/guanido kinase, catalytic domain"/>
    <property type="match status" value="1"/>
</dbReference>
<sequence length="446" mass="49157">MNKTVETKVNAEVGDLREFAKARGVKYFMISYTDLFGGQRAKLVPAQAIADMQQDGAGFAGFATWLDLTPAHPDMLAVPDPASVIQLPWKPDVAWLASDCLMEGKSVAQAPRNTLKRLVAEAAELGMSVKTGVEPEFFLTTPDGKQISDEYDTAAKSCYDQQAVMRRYDVIAEICDGMLGLGWEPYQNDHEDANGQFEMNWAFDNVLATADKHSFFKFMVKSIAEKHGLRATFMPKPFQGLTGNGCHAHISVWDLAGKTNAFADKNMELGLSEQGRHFLGGIMKHASALAAITNPTVNSYKRINAPRTVSGATWAPNTVTWTGNNRTHMVRVPGPGRFELRLPDGAANPYLMQAVIIAAGLDGIRSKADPGPRSDIDMYKDGHTVSHGAKLPLNLLDALREYDKDTSLKAAMGEEFSQAFLRLKHQEWNAFASHFTQWERDNTLDV</sequence>
<name>A0A2P7SJC5_9HYPH</name>
<dbReference type="Pfam" id="PF00120">
    <property type="entry name" value="Gln-synt_C"/>
    <property type="match status" value="1"/>
</dbReference>
<evidence type="ECO:0000256" key="1">
    <source>
        <dbReference type="ARBA" id="ARBA00001946"/>
    </source>
</evidence>
<evidence type="ECO:0000256" key="6">
    <source>
        <dbReference type="ARBA" id="ARBA00022842"/>
    </source>
</evidence>
<reference evidence="12 13" key="1">
    <citation type="submission" date="2018-03" db="EMBL/GenBank/DDBJ databases">
        <title>The draft genome of Mesorhizobium sp. 6GN-30.</title>
        <authorList>
            <person name="Liu L."/>
            <person name="Li L."/>
            <person name="Wang T."/>
            <person name="Zhang X."/>
            <person name="Liang L."/>
        </authorList>
    </citation>
    <scope>NUCLEOTIDE SEQUENCE [LARGE SCALE GENOMIC DNA]</scope>
    <source>
        <strain evidence="12 13">6GN30</strain>
    </source>
</reference>
<dbReference type="RefSeq" id="WP_106771697.1">
    <property type="nucleotide sequence ID" value="NZ_PXYK01000006.1"/>
</dbReference>
<evidence type="ECO:0000256" key="5">
    <source>
        <dbReference type="ARBA" id="ARBA00022840"/>
    </source>
</evidence>
<keyword evidence="6" id="KW-0460">Magnesium</keyword>
<keyword evidence="3 12" id="KW-0436">Ligase</keyword>
<proteinExistence type="inferred from homology"/>
<dbReference type="GO" id="GO:0006542">
    <property type="term" value="P:glutamine biosynthetic process"/>
    <property type="evidence" value="ECO:0007669"/>
    <property type="project" value="InterPro"/>
</dbReference>
<dbReference type="SUPFAM" id="SSF55931">
    <property type="entry name" value="Glutamine synthetase/guanido kinase"/>
    <property type="match status" value="1"/>
</dbReference>
<evidence type="ECO:0000256" key="8">
    <source>
        <dbReference type="PROSITE-ProRule" id="PRU01330"/>
    </source>
</evidence>
<comment type="cofactor">
    <cofactor evidence="1">
        <name>Mg(2+)</name>
        <dbReference type="ChEBI" id="CHEBI:18420"/>
    </cofactor>
</comment>
<comment type="function">
    <text evidence="2">Catalyzes the ATP-dependent biosynthesis of glutamine from glutamate and ammonia.</text>
</comment>
<comment type="similarity">
    <text evidence="8 9">Belongs to the glutamine synthetase family.</text>
</comment>
<dbReference type="NCBIfam" id="TIGR03105">
    <property type="entry name" value="gln_synth_III"/>
    <property type="match status" value="1"/>
</dbReference>
<dbReference type="Proteomes" id="UP000241229">
    <property type="component" value="Unassembled WGS sequence"/>
</dbReference>
<dbReference type="SUPFAM" id="SSF54368">
    <property type="entry name" value="Glutamine synthetase, N-terminal domain"/>
    <property type="match status" value="1"/>
</dbReference>
<dbReference type="AlphaFoldDB" id="A0A2P7SJC5"/>
<dbReference type="InterPro" id="IPR027303">
    <property type="entry name" value="Gln_synth_gly_rich_site"/>
</dbReference>
<dbReference type="PROSITE" id="PS00181">
    <property type="entry name" value="GLNA_ATP"/>
    <property type="match status" value="1"/>
</dbReference>
<accession>A0A2P7SJC5</accession>
<dbReference type="PROSITE" id="PS51987">
    <property type="entry name" value="GS_CATALYTIC"/>
    <property type="match status" value="1"/>
</dbReference>
<organism evidence="12 13">
    <name type="scientific">Kumtagia ephedrae</name>
    <dbReference type="NCBI Taxonomy" id="2116701"/>
    <lineage>
        <taxon>Bacteria</taxon>
        <taxon>Pseudomonadati</taxon>
        <taxon>Pseudomonadota</taxon>
        <taxon>Alphaproteobacteria</taxon>
        <taxon>Hyphomicrobiales</taxon>
        <taxon>Phyllobacteriaceae</taxon>
        <taxon>Kumtagia</taxon>
    </lineage>
</organism>
<dbReference type="OrthoDB" id="9807095at2"/>
<dbReference type="Gene3D" id="3.10.20.70">
    <property type="entry name" value="Glutamine synthetase, N-terminal domain"/>
    <property type="match status" value="1"/>
</dbReference>
<dbReference type="InterPro" id="IPR008146">
    <property type="entry name" value="Gln_synth_cat_dom"/>
</dbReference>
<evidence type="ECO:0000256" key="3">
    <source>
        <dbReference type="ARBA" id="ARBA00022598"/>
    </source>
</evidence>
<evidence type="ECO:0000256" key="4">
    <source>
        <dbReference type="ARBA" id="ARBA00022741"/>
    </source>
</evidence>
<keyword evidence="7" id="KW-0535">Nitrogen fixation</keyword>
<comment type="caution">
    <text evidence="12">The sequence shown here is derived from an EMBL/GenBank/DDBJ whole genome shotgun (WGS) entry which is preliminary data.</text>
</comment>
<evidence type="ECO:0000256" key="9">
    <source>
        <dbReference type="RuleBase" id="RU000384"/>
    </source>
</evidence>
<feature type="domain" description="GS beta-grasp" evidence="10">
    <location>
        <begin position="23"/>
        <end position="105"/>
    </location>
</feature>
<evidence type="ECO:0000313" key="13">
    <source>
        <dbReference type="Proteomes" id="UP000241229"/>
    </source>
</evidence>
<dbReference type="SMART" id="SM01230">
    <property type="entry name" value="Gln-synt_C"/>
    <property type="match status" value="1"/>
</dbReference>
<dbReference type="GO" id="GO:0004356">
    <property type="term" value="F:glutamine synthetase activity"/>
    <property type="evidence" value="ECO:0007669"/>
    <property type="project" value="InterPro"/>
</dbReference>
<keyword evidence="4" id="KW-0547">Nucleotide-binding</keyword>
<evidence type="ECO:0000259" key="10">
    <source>
        <dbReference type="PROSITE" id="PS51986"/>
    </source>
</evidence>
<evidence type="ECO:0000256" key="7">
    <source>
        <dbReference type="ARBA" id="ARBA00023231"/>
    </source>
</evidence>
<dbReference type="PANTHER" id="PTHR43785">
    <property type="entry name" value="GAMMA-GLUTAMYLPUTRESCINE SYNTHETASE"/>
    <property type="match status" value="1"/>
</dbReference>
<keyword evidence="13" id="KW-1185">Reference proteome</keyword>
<dbReference type="GO" id="GO:0005524">
    <property type="term" value="F:ATP binding"/>
    <property type="evidence" value="ECO:0007669"/>
    <property type="project" value="UniProtKB-KW"/>
</dbReference>
<keyword evidence="5" id="KW-0067">ATP-binding</keyword>
<protein>
    <submittedName>
        <fullName evidence="12">Type III glutamate--ammonia ligase</fullName>
    </submittedName>
</protein>